<evidence type="ECO:0000313" key="2">
    <source>
        <dbReference type="Proteomes" id="UP001524569"/>
    </source>
</evidence>
<organism evidence="1 2">
    <name type="scientific">Methylomonas aurea</name>
    <dbReference type="NCBI Taxonomy" id="2952224"/>
    <lineage>
        <taxon>Bacteria</taxon>
        <taxon>Pseudomonadati</taxon>
        <taxon>Pseudomonadota</taxon>
        <taxon>Gammaproteobacteria</taxon>
        <taxon>Methylococcales</taxon>
        <taxon>Methylococcaceae</taxon>
        <taxon>Methylomonas</taxon>
    </lineage>
</organism>
<accession>A0ABT1UL25</accession>
<protein>
    <submittedName>
        <fullName evidence="1">Uncharacterized protein</fullName>
    </submittedName>
</protein>
<dbReference type="RefSeq" id="WP_256612203.1">
    <property type="nucleotide sequence ID" value="NZ_JANIBM010000031.1"/>
</dbReference>
<reference evidence="1 2" key="1">
    <citation type="submission" date="2022-07" db="EMBL/GenBank/DDBJ databases">
        <title>Methylomonas rivi sp. nov., Methylomonas rosea sp. nov., Methylomonas aureus sp. nov. and Methylomonas subterranea sp. nov., four novel methanotrophs isolated from a freshwater creek and the deep terrestrial subsurface.</title>
        <authorList>
            <person name="Abin C."/>
            <person name="Sankaranarayanan K."/>
            <person name="Garner C."/>
            <person name="Sindelar R."/>
            <person name="Kotary K."/>
            <person name="Garner R."/>
            <person name="Barclay S."/>
            <person name="Lawson P."/>
            <person name="Krumholz L."/>
        </authorList>
    </citation>
    <scope>NUCLEOTIDE SEQUENCE [LARGE SCALE GENOMIC DNA]</scope>
    <source>
        <strain evidence="1 2">SURF-1</strain>
    </source>
</reference>
<keyword evidence="2" id="KW-1185">Reference proteome</keyword>
<comment type="caution">
    <text evidence="1">The sequence shown here is derived from an EMBL/GenBank/DDBJ whole genome shotgun (WGS) entry which is preliminary data.</text>
</comment>
<proteinExistence type="predicted"/>
<evidence type="ECO:0000313" key="1">
    <source>
        <dbReference type="EMBL" id="MCQ8182934.1"/>
    </source>
</evidence>
<dbReference type="Proteomes" id="UP001524569">
    <property type="component" value="Unassembled WGS sequence"/>
</dbReference>
<gene>
    <name evidence="1" type="ORF">NP603_17555</name>
</gene>
<dbReference type="EMBL" id="JANIBM010000031">
    <property type="protein sequence ID" value="MCQ8182934.1"/>
    <property type="molecule type" value="Genomic_DNA"/>
</dbReference>
<sequence>MARNLLTGTNLHPFTASMPTVGESQLLDAFLRYQAEIRQFLARKVGCVDSCCEVRA</sequence>
<name>A0ABT1UL25_9GAMM</name>